<keyword evidence="4" id="KW-1185">Reference proteome</keyword>
<protein>
    <recommendedName>
        <fullName evidence="2">VWFA domain-containing protein</fullName>
    </recommendedName>
</protein>
<dbReference type="SUPFAM" id="SSF53300">
    <property type="entry name" value="vWA-like"/>
    <property type="match status" value="1"/>
</dbReference>
<sequence>MKKVNKYNFLTEKRRFLFMLIFSLIAFHSEVQAQGVDAIFLLDNSSSIGNIDSSPLQPLEYPNMKKSTQDLIDKILACNPYNRVAVTQYGANGLDAVDSWLYIESDFTNNATAAKNFDRRLSGGTVTWGAARLIDNALCASCTPPTDIFDEQMILSSVKKLTRKSTNNLVIFLFTDGRPQDAAPITPEGDAYDFSEYNNLKTNRKATFVVLQAPSETNSIASNMAAAIASVGGSYTGWIEANVGDPQGSGVLPRKTVMSSTFDVSSIDINTLADNICISCTPIVAINTVTPTTQAICFNGKAQPLIADATGAGTLSYQWYSNTTSSTTGGTLIPGATSATFNPPTSVAATTYYYVMVSDTSCEGKATSPIVSVMVSSTPCPCSAGTVTPVLTNSTATSQAVDLAGMVTGTAPAGSVLQWHNSATPSDATLLSSTTVSATSTPTNYWAFYYDSTNKCYSPGAKVTVVSNNCTTNTTTVDLTALPHSTVPANTQLLWYTTAAHDTGTEVTNPTAVGNGTYWPVFYSTASNCFSPVGNPVVVGIATCNAACYKSGATTGGATLDGKVGISALSRAGADNPDQWPMLRKGAWLVLEAKTKGFVPNRTAFDASNNPVGIAPANFVEGMMVYDTTNKCLKIYTNNGTAWGWYCMTTQACPD</sequence>
<evidence type="ECO:0000313" key="4">
    <source>
        <dbReference type="Proteomes" id="UP000199203"/>
    </source>
</evidence>
<evidence type="ECO:0000313" key="3">
    <source>
        <dbReference type="EMBL" id="SDF20488.1"/>
    </source>
</evidence>
<feature type="chain" id="PRO_5011769796" description="VWFA domain-containing protein" evidence="1">
    <location>
        <begin position="34"/>
        <end position="655"/>
    </location>
</feature>
<keyword evidence="1" id="KW-0732">Signal</keyword>
<reference evidence="4" key="1">
    <citation type="submission" date="2016-10" db="EMBL/GenBank/DDBJ databases">
        <authorList>
            <person name="Varghese N."/>
            <person name="Submissions S."/>
        </authorList>
    </citation>
    <scope>NUCLEOTIDE SEQUENCE [LARGE SCALE GENOMIC DNA]</scope>
    <source>
        <strain evidence="4">DSM 19684</strain>
    </source>
</reference>
<dbReference type="STRING" id="454006.SAMN05421825_1292"/>
<dbReference type="PROSITE" id="PS50234">
    <property type="entry name" value="VWFA"/>
    <property type="match status" value="1"/>
</dbReference>
<proteinExistence type="predicted"/>
<accession>A0A1G7J6K0</accession>
<organism evidence="3 4">
    <name type="scientific">Epilithonimonas hungarica</name>
    <dbReference type="NCBI Taxonomy" id="454006"/>
    <lineage>
        <taxon>Bacteria</taxon>
        <taxon>Pseudomonadati</taxon>
        <taxon>Bacteroidota</taxon>
        <taxon>Flavobacteriia</taxon>
        <taxon>Flavobacteriales</taxon>
        <taxon>Weeksellaceae</taxon>
        <taxon>Chryseobacterium group</taxon>
        <taxon>Epilithonimonas</taxon>
    </lineage>
</organism>
<dbReference type="CDD" id="cd00198">
    <property type="entry name" value="vWFA"/>
    <property type="match status" value="1"/>
</dbReference>
<evidence type="ECO:0000256" key="1">
    <source>
        <dbReference type="SAM" id="SignalP"/>
    </source>
</evidence>
<dbReference type="InterPro" id="IPR036465">
    <property type="entry name" value="vWFA_dom_sf"/>
</dbReference>
<gene>
    <name evidence="3" type="ORF">SAMN05421825_1292</name>
</gene>
<dbReference type="AlphaFoldDB" id="A0A1G7J6K0"/>
<dbReference type="Gene3D" id="3.40.50.410">
    <property type="entry name" value="von Willebrand factor, type A domain"/>
    <property type="match status" value="1"/>
</dbReference>
<name>A0A1G7J6K0_9FLAO</name>
<dbReference type="Proteomes" id="UP000199203">
    <property type="component" value="Unassembled WGS sequence"/>
</dbReference>
<dbReference type="EMBL" id="FNBH01000001">
    <property type="protein sequence ID" value="SDF20488.1"/>
    <property type="molecule type" value="Genomic_DNA"/>
</dbReference>
<feature type="domain" description="VWFA" evidence="2">
    <location>
        <begin position="37"/>
        <end position="276"/>
    </location>
</feature>
<evidence type="ECO:0000259" key="2">
    <source>
        <dbReference type="PROSITE" id="PS50234"/>
    </source>
</evidence>
<dbReference type="Gene3D" id="2.60.40.2700">
    <property type="match status" value="1"/>
</dbReference>
<dbReference type="InterPro" id="IPR002035">
    <property type="entry name" value="VWF_A"/>
</dbReference>
<feature type="signal peptide" evidence="1">
    <location>
        <begin position="1"/>
        <end position="33"/>
    </location>
</feature>